<evidence type="ECO:0000256" key="1">
    <source>
        <dbReference type="SAM" id="MobiDB-lite"/>
    </source>
</evidence>
<proteinExistence type="predicted"/>
<dbReference type="Proteomes" id="UP000315496">
    <property type="component" value="Chromosome 1"/>
</dbReference>
<dbReference type="OrthoDB" id="10253856at2759"/>
<dbReference type="AlphaFoldDB" id="A0A4Z1TAC7"/>
<gene>
    <name evidence="2" type="ORF">GMRT_10236</name>
</gene>
<reference evidence="2 3" key="1">
    <citation type="submission" date="2019-05" db="EMBL/GenBank/DDBJ databases">
        <title>The compact genome of Giardia muris reveals important steps in the evolution of intestinal protozoan parasites.</title>
        <authorList>
            <person name="Xu F."/>
            <person name="Jimenez-Gonzalez A."/>
            <person name="Einarsson E."/>
            <person name="Astvaldsson A."/>
            <person name="Peirasmaki D."/>
            <person name="Eckmann L."/>
            <person name="Andersson J.O."/>
            <person name="Svard S.G."/>
            <person name="Jerlstrom-Hultqvist J."/>
        </authorList>
    </citation>
    <scope>NUCLEOTIDE SEQUENCE [LARGE SCALE GENOMIC DNA]</scope>
    <source>
        <strain evidence="2 3">Roberts-Thomson</strain>
    </source>
</reference>
<keyword evidence="3" id="KW-1185">Reference proteome</keyword>
<feature type="region of interest" description="Disordered" evidence="1">
    <location>
        <begin position="30"/>
        <end position="76"/>
    </location>
</feature>
<protein>
    <recommendedName>
        <fullName evidence="4">TPX2 C-terminal domain-containing protein</fullName>
    </recommendedName>
</protein>
<feature type="compositionally biased region" description="Polar residues" evidence="1">
    <location>
        <begin position="48"/>
        <end position="61"/>
    </location>
</feature>
<accession>A0A4Z1TAC7</accession>
<evidence type="ECO:0000313" key="2">
    <source>
        <dbReference type="EMBL" id="TNJ29471.1"/>
    </source>
</evidence>
<dbReference type="VEuPathDB" id="GiardiaDB:GMRT_10236"/>
<evidence type="ECO:0008006" key="4">
    <source>
        <dbReference type="Google" id="ProtNLM"/>
    </source>
</evidence>
<evidence type="ECO:0000313" key="3">
    <source>
        <dbReference type="Proteomes" id="UP000315496"/>
    </source>
</evidence>
<dbReference type="EMBL" id="VDLU01000001">
    <property type="protein sequence ID" value="TNJ29471.1"/>
    <property type="molecule type" value="Genomic_DNA"/>
</dbReference>
<comment type="caution">
    <text evidence="2">The sequence shown here is derived from an EMBL/GenBank/DDBJ whole genome shotgun (WGS) entry which is preliminary data.</text>
</comment>
<sequence length="244" mass="28244">MGRDPGVAHAPMGRLADIRAQADEWRAVREMRRSMGANGSGLAHQVRARSSSTGAPRSRSAQVPIRSARANVCTPEQREQIQAWAVRNPHRPPPPRPAPGYFRRLMNSIFPFGLRRSRKPMQDEDSVTDECEYNIQTRNIRETHHIRLHTAQQAVRRQAFEEFVQKKAEEREKQERLASMEKALIEEREMREEYEKNRFRAREYHPVEKPFIPQKSKKPLTVGKTPNLSALARMKRSLGFEATE</sequence>
<name>A0A4Z1TAC7_GIAMU</name>
<organism evidence="2 3">
    <name type="scientific">Giardia muris</name>
    <dbReference type="NCBI Taxonomy" id="5742"/>
    <lineage>
        <taxon>Eukaryota</taxon>
        <taxon>Metamonada</taxon>
        <taxon>Diplomonadida</taxon>
        <taxon>Hexamitidae</taxon>
        <taxon>Giardiinae</taxon>
        <taxon>Giardia</taxon>
    </lineage>
</organism>